<feature type="transmembrane region" description="Helical" evidence="10">
    <location>
        <begin position="51"/>
        <end position="69"/>
    </location>
</feature>
<dbReference type="GO" id="GO:0098719">
    <property type="term" value="P:sodium ion import across plasma membrane"/>
    <property type="evidence" value="ECO:0007669"/>
    <property type="project" value="TreeGrafter"/>
</dbReference>
<evidence type="ECO:0000256" key="8">
    <source>
        <dbReference type="ARBA" id="ARBA00023201"/>
    </source>
</evidence>
<feature type="transmembrane region" description="Helical" evidence="10">
    <location>
        <begin position="439"/>
        <end position="457"/>
    </location>
</feature>
<dbReference type="GO" id="GO:0015385">
    <property type="term" value="F:sodium:proton antiporter activity"/>
    <property type="evidence" value="ECO:0007669"/>
    <property type="project" value="InterPro"/>
</dbReference>
<feature type="transmembrane region" description="Helical" evidence="10">
    <location>
        <begin position="322"/>
        <end position="340"/>
    </location>
</feature>
<feature type="region of interest" description="Disordered" evidence="9">
    <location>
        <begin position="561"/>
        <end position="612"/>
    </location>
</feature>
<feature type="transmembrane region" description="Helical" evidence="10">
    <location>
        <begin position="81"/>
        <end position="98"/>
    </location>
</feature>
<evidence type="ECO:0000313" key="12">
    <source>
        <dbReference type="EMBL" id="CAD8159368.1"/>
    </source>
</evidence>
<evidence type="ECO:0000256" key="4">
    <source>
        <dbReference type="ARBA" id="ARBA00022989"/>
    </source>
</evidence>
<feature type="transmembrane region" description="Helical" evidence="10">
    <location>
        <begin position="225"/>
        <end position="253"/>
    </location>
</feature>
<dbReference type="PANTHER" id="PTHR10110:SF187">
    <property type="entry name" value="SODIUM_HYDROGEN EXCHANGER"/>
    <property type="match status" value="1"/>
</dbReference>
<keyword evidence="13" id="KW-1185">Reference proteome</keyword>
<dbReference type="Proteomes" id="UP000683925">
    <property type="component" value="Unassembled WGS sequence"/>
</dbReference>
<dbReference type="GO" id="GO:0005886">
    <property type="term" value="C:plasma membrane"/>
    <property type="evidence" value="ECO:0007669"/>
    <property type="project" value="TreeGrafter"/>
</dbReference>
<feature type="transmembrane region" description="Helical" evidence="10">
    <location>
        <begin position="273"/>
        <end position="301"/>
    </location>
</feature>
<proteinExistence type="predicted"/>
<keyword evidence="3 10" id="KW-0812">Transmembrane</keyword>
<feature type="transmembrane region" description="Helical" evidence="10">
    <location>
        <begin position="360"/>
        <end position="388"/>
    </location>
</feature>
<protein>
    <recommendedName>
        <fullName evidence="11">Cation/H+ exchanger transmembrane domain-containing protein</fullName>
    </recommendedName>
</protein>
<evidence type="ECO:0000256" key="1">
    <source>
        <dbReference type="ARBA" id="ARBA00004141"/>
    </source>
</evidence>
<keyword evidence="8" id="KW-0739">Sodium transport</keyword>
<dbReference type="InterPro" id="IPR018422">
    <property type="entry name" value="Cation/H_exchanger_CPA1"/>
</dbReference>
<keyword evidence="5" id="KW-0915">Sodium</keyword>
<keyword evidence="7 10" id="KW-0472">Membrane</keyword>
<feature type="domain" description="Cation/H+ exchanger transmembrane" evidence="11">
    <location>
        <begin position="42"/>
        <end position="459"/>
    </location>
</feature>
<feature type="transmembrane region" description="Helical" evidence="10">
    <location>
        <begin position="17"/>
        <end position="39"/>
    </location>
</feature>
<comment type="subcellular location">
    <subcellularLocation>
        <location evidence="1">Membrane</location>
        <topology evidence="1">Multi-pass membrane protein</topology>
    </subcellularLocation>
</comment>
<evidence type="ECO:0000256" key="9">
    <source>
        <dbReference type="SAM" id="MobiDB-lite"/>
    </source>
</evidence>
<feature type="compositionally biased region" description="Basic and acidic residues" evidence="9">
    <location>
        <begin position="597"/>
        <end position="612"/>
    </location>
</feature>
<feature type="compositionally biased region" description="Basic and acidic residues" evidence="9">
    <location>
        <begin position="561"/>
        <end position="573"/>
    </location>
</feature>
<dbReference type="Pfam" id="PF00999">
    <property type="entry name" value="Na_H_Exchanger"/>
    <property type="match status" value="1"/>
</dbReference>
<keyword evidence="4 10" id="KW-1133">Transmembrane helix</keyword>
<evidence type="ECO:0000256" key="3">
    <source>
        <dbReference type="ARBA" id="ARBA00022692"/>
    </source>
</evidence>
<dbReference type="PANTHER" id="PTHR10110">
    <property type="entry name" value="SODIUM/HYDROGEN EXCHANGER"/>
    <property type="match status" value="1"/>
</dbReference>
<dbReference type="AlphaFoldDB" id="A0A8S1U487"/>
<evidence type="ECO:0000256" key="7">
    <source>
        <dbReference type="ARBA" id="ARBA00023136"/>
    </source>
</evidence>
<evidence type="ECO:0000259" key="11">
    <source>
        <dbReference type="Pfam" id="PF00999"/>
    </source>
</evidence>
<dbReference type="InterPro" id="IPR006153">
    <property type="entry name" value="Cation/H_exchanger_TM"/>
</dbReference>
<dbReference type="EMBL" id="CAJJDP010000036">
    <property type="protein sequence ID" value="CAD8159368.1"/>
    <property type="molecule type" value="Genomic_DNA"/>
</dbReference>
<comment type="caution">
    <text evidence="12">The sequence shown here is derived from an EMBL/GenBank/DDBJ whole genome shotgun (WGS) entry which is preliminary data.</text>
</comment>
<evidence type="ECO:0000256" key="5">
    <source>
        <dbReference type="ARBA" id="ARBA00023053"/>
    </source>
</evidence>
<dbReference type="OrthoDB" id="196264at2759"/>
<accession>A0A8S1U487</accession>
<keyword evidence="2" id="KW-0813">Transport</keyword>
<gene>
    <name evidence="12" type="ORF">POCTA_138.1.T0360346</name>
</gene>
<feature type="transmembrane region" description="Helical" evidence="10">
    <location>
        <begin position="110"/>
        <end position="132"/>
    </location>
</feature>
<name>A0A8S1U487_PAROT</name>
<evidence type="ECO:0000256" key="10">
    <source>
        <dbReference type="SAM" id="Phobius"/>
    </source>
</evidence>
<evidence type="ECO:0000256" key="6">
    <source>
        <dbReference type="ARBA" id="ARBA00023065"/>
    </source>
</evidence>
<evidence type="ECO:0000256" key="2">
    <source>
        <dbReference type="ARBA" id="ARBA00022448"/>
    </source>
</evidence>
<feature type="transmembrane region" description="Helical" evidence="10">
    <location>
        <begin position="400"/>
        <end position="419"/>
    </location>
</feature>
<sequence>MEIQPFIQASNLETKSLITGGIFIAFTTILGIIALLQTYCEHRHYNLLREASVAILIGLLIGVFTEFQVLQNVNYDNSSEIFFFVLLPIIVFKEGYNLNKQHFMKNFFYVVLYGIFGTIFNFIVLAALNYSITNTTIFWIPPSIDSENNTPINSRYASTFYSACISSKDSAVSLSVLEFEHAPKLHSIIFGEQILNDVVVFAISKTVEKFHDQSEAKSAWEWYSVFIFIGWILANLLVGLIVGVLVGSLATWITKESRFLSEHSSVVTAFTIYIAYFAFCVCEAIGFCGVLAVLLCGIMLSHYQTYNLPKISATSSKITIKALAYISETIIYFYIGYMVTENAIVKDSYDSNLKSQVYTFLLVQYFVFSPLAKLSSMLLAHGFAIIIRMKTKGPWRINKYEFFLLFYSGLIKGVVAYALICEQDVGGKDYYKIIQTTSLYMVVFTTLINGGTLKYVCEWAYKRMEKESSTAQSRTQSSQSQAKAIRQTFIQEDLVAYKKLKNKSEKFFKGFDEKYIKPFLIYKYNQRKDDIRLAKKLEKNKSKYEKEQDFKMYDDSIRQQREELELHKQKRNELTQIEYSNSDSDEEESSHQNGELQEVKKSKKQNGDRTHD</sequence>
<keyword evidence="6" id="KW-0406">Ion transport</keyword>
<reference evidence="12" key="1">
    <citation type="submission" date="2021-01" db="EMBL/GenBank/DDBJ databases">
        <authorList>
            <consortium name="Genoscope - CEA"/>
            <person name="William W."/>
        </authorList>
    </citation>
    <scope>NUCLEOTIDE SEQUENCE</scope>
</reference>
<organism evidence="12 13">
    <name type="scientific">Paramecium octaurelia</name>
    <dbReference type="NCBI Taxonomy" id="43137"/>
    <lineage>
        <taxon>Eukaryota</taxon>
        <taxon>Sar</taxon>
        <taxon>Alveolata</taxon>
        <taxon>Ciliophora</taxon>
        <taxon>Intramacronucleata</taxon>
        <taxon>Oligohymenophorea</taxon>
        <taxon>Peniculida</taxon>
        <taxon>Parameciidae</taxon>
        <taxon>Paramecium</taxon>
    </lineage>
</organism>
<dbReference type="GO" id="GO:0051453">
    <property type="term" value="P:regulation of intracellular pH"/>
    <property type="evidence" value="ECO:0007669"/>
    <property type="project" value="TreeGrafter"/>
</dbReference>
<dbReference type="GO" id="GO:0015386">
    <property type="term" value="F:potassium:proton antiporter activity"/>
    <property type="evidence" value="ECO:0007669"/>
    <property type="project" value="TreeGrafter"/>
</dbReference>
<dbReference type="OMA" id="QFIMIMA"/>
<evidence type="ECO:0000313" key="13">
    <source>
        <dbReference type="Proteomes" id="UP000683925"/>
    </source>
</evidence>